<feature type="compositionally biased region" description="Pro residues" evidence="1">
    <location>
        <begin position="27"/>
        <end position="36"/>
    </location>
</feature>
<feature type="chain" id="PRO_5017949429" evidence="2">
    <location>
        <begin position="22"/>
        <end position="70"/>
    </location>
</feature>
<feature type="signal peptide" evidence="2">
    <location>
        <begin position="1"/>
        <end position="21"/>
    </location>
</feature>
<evidence type="ECO:0000313" key="4">
    <source>
        <dbReference type="Proteomes" id="UP000279271"/>
    </source>
</evidence>
<feature type="compositionally biased region" description="Low complexity" evidence="1">
    <location>
        <begin position="37"/>
        <end position="49"/>
    </location>
</feature>
<feature type="region of interest" description="Disordered" evidence="1">
    <location>
        <begin position="26"/>
        <end position="70"/>
    </location>
</feature>
<keyword evidence="2" id="KW-0732">Signal</keyword>
<gene>
    <name evidence="3" type="ORF">APUTEX25_002100</name>
</gene>
<dbReference type="Proteomes" id="UP000279271">
    <property type="component" value="Unassembled WGS sequence"/>
</dbReference>
<dbReference type="EMBL" id="QOKY01000179">
    <property type="protein sequence ID" value="RMZ54524.1"/>
    <property type="molecule type" value="Genomic_DNA"/>
</dbReference>
<evidence type="ECO:0000256" key="1">
    <source>
        <dbReference type="SAM" id="MobiDB-lite"/>
    </source>
</evidence>
<organism evidence="3 4">
    <name type="scientific">Auxenochlorella protothecoides</name>
    <name type="common">Green microalga</name>
    <name type="synonym">Chlorella protothecoides</name>
    <dbReference type="NCBI Taxonomy" id="3075"/>
    <lineage>
        <taxon>Eukaryota</taxon>
        <taxon>Viridiplantae</taxon>
        <taxon>Chlorophyta</taxon>
        <taxon>core chlorophytes</taxon>
        <taxon>Trebouxiophyceae</taxon>
        <taxon>Chlorellales</taxon>
        <taxon>Chlorellaceae</taxon>
        <taxon>Auxenochlorella</taxon>
    </lineage>
</organism>
<sequence>MIALGLLSAGTLFALAMVSRAKKANLMPPPQPPPGWWPGAGSPSGGKAPADVTQEKGFEASLAALDRRRP</sequence>
<accession>A0A3M7KXC4</accession>
<protein>
    <submittedName>
        <fullName evidence="3">Uncharacterized protein</fullName>
    </submittedName>
</protein>
<evidence type="ECO:0000313" key="3">
    <source>
        <dbReference type="EMBL" id="RMZ54524.1"/>
    </source>
</evidence>
<proteinExistence type="predicted"/>
<evidence type="ECO:0000256" key="2">
    <source>
        <dbReference type="SAM" id="SignalP"/>
    </source>
</evidence>
<comment type="caution">
    <text evidence="3">The sequence shown here is derived from an EMBL/GenBank/DDBJ whole genome shotgun (WGS) entry which is preliminary data.</text>
</comment>
<reference evidence="4" key="1">
    <citation type="journal article" date="2018" name="Algal Res.">
        <title>Characterization of plant carbon substrate utilization by Auxenochlorella protothecoides.</title>
        <authorList>
            <person name="Vogler B.W."/>
            <person name="Starkenburg S.R."/>
            <person name="Sudasinghe N."/>
            <person name="Schambach J.Y."/>
            <person name="Rollin J.A."/>
            <person name="Pattathil S."/>
            <person name="Barry A.N."/>
        </authorList>
    </citation>
    <scope>NUCLEOTIDE SEQUENCE [LARGE SCALE GENOMIC DNA]</scope>
    <source>
        <strain evidence="4">UTEX 25</strain>
    </source>
</reference>
<dbReference type="AlphaFoldDB" id="A0A3M7KXC4"/>
<name>A0A3M7KXC4_AUXPR</name>